<dbReference type="KEGG" id="sus:Acid_4540"/>
<feature type="domain" description="VWFA" evidence="2">
    <location>
        <begin position="144"/>
        <end position="260"/>
    </location>
</feature>
<dbReference type="Gene3D" id="3.40.50.410">
    <property type="entry name" value="von Willebrand factor, type A domain"/>
    <property type="match status" value="1"/>
</dbReference>
<dbReference type="SUPFAM" id="SSF53300">
    <property type="entry name" value="vWA-like"/>
    <property type="match status" value="1"/>
</dbReference>
<sequence length="543" mass="57201" precursor="true">MTISPVRRSRKSGSVMVLITLLLPSIMIPLVGLAIDASVARLVQLRLQAAVDGAAMGAGRLLGTPAVPETLAAEFLASNFRTDGSAGTWGAHDLHSTIVYTPGITKIIDIDATAQVPLLFLRILGKTSATVRARGSGTRTDSRVMLVIDRSGTMDVSDGTGLPTRIENAKTVAQTLFIPAFTEGADEIGLVAFDGSAYVAYPPSQPGWDPTTTSSSRGGPDMYFKDPNNPNNMINQVNAIDAGSYTGTAEALWMAYIELQKAHLKDLAQDGVDLRMNSILLLTDGLPQALAVSLNTTGSNVLKATSPCTNRVGPPNKPAMVGFVTGGPSTTARGIYRLYSLDPTSAHTSLWWGANPGQAVDTGLTANCSGLSSAGSFALNTTDLTKIPDVDMWGNATTGTAYKTVSRYIDKNGHTITNQIPTSTNYSGTPVSGNGSGDQWLIAMWNATDSAATRIRTDANKNNRTPSDPNNMRVSINVIGYVGQNGLDEGLLIRIANSVPSATYPNASYDSTQPSGLYCRASDSATLAQSFFKIVTAILRLAS</sequence>
<dbReference type="InterPro" id="IPR036465">
    <property type="entry name" value="vWFA_dom_sf"/>
</dbReference>
<organism evidence="3">
    <name type="scientific">Solibacter usitatus (strain Ellin6076)</name>
    <dbReference type="NCBI Taxonomy" id="234267"/>
    <lineage>
        <taxon>Bacteria</taxon>
        <taxon>Pseudomonadati</taxon>
        <taxon>Acidobacteriota</taxon>
        <taxon>Terriglobia</taxon>
        <taxon>Bryobacterales</taxon>
        <taxon>Solibacteraceae</taxon>
        <taxon>Candidatus Solibacter</taxon>
    </lineage>
</organism>
<protein>
    <recommendedName>
        <fullName evidence="4">von Willebrand factor, type A</fullName>
    </recommendedName>
</protein>
<proteinExistence type="predicted"/>
<evidence type="ECO:0008006" key="4">
    <source>
        <dbReference type="Google" id="ProtNLM"/>
    </source>
</evidence>
<evidence type="ECO:0000259" key="1">
    <source>
        <dbReference type="Pfam" id="PF13400"/>
    </source>
</evidence>
<feature type="domain" description="Putative Flp pilus-assembly TadG-like N-terminal" evidence="1">
    <location>
        <begin position="13"/>
        <end position="58"/>
    </location>
</feature>
<dbReference type="InterPro" id="IPR028087">
    <property type="entry name" value="Tad_N"/>
</dbReference>
<dbReference type="EMBL" id="CP000473">
    <property type="protein sequence ID" value="ABJ85499.1"/>
    <property type="molecule type" value="Genomic_DNA"/>
</dbReference>
<accession>Q01XW6</accession>
<dbReference type="STRING" id="234267.Acid_4540"/>
<evidence type="ECO:0000313" key="3">
    <source>
        <dbReference type="EMBL" id="ABJ85499.1"/>
    </source>
</evidence>
<dbReference type="InParanoid" id="Q01XW6"/>
<evidence type="ECO:0000259" key="2">
    <source>
        <dbReference type="Pfam" id="PF13519"/>
    </source>
</evidence>
<dbReference type="Pfam" id="PF13400">
    <property type="entry name" value="Tad"/>
    <property type="match status" value="1"/>
</dbReference>
<gene>
    <name evidence="3" type="ordered locus">Acid_4540</name>
</gene>
<name>Q01XW6_SOLUE</name>
<dbReference type="Pfam" id="PF13519">
    <property type="entry name" value="VWA_2"/>
    <property type="match status" value="1"/>
</dbReference>
<reference evidence="3" key="1">
    <citation type="submission" date="2006-10" db="EMBL/GenBank/DDBJ databases">
        <title>Complete sequence of Solibacter usitatus Ellin6076.</title>
        <authorList>
            <consortium name="US DOE Joint Genome Institute"/>
            <person name="Copeland A."/>
            <person name="Lucas S."/>
            <person name="Lapidus A."/>
            <person name="Barry K."/>
            <person name="Detter J.C."/>
            <person name="Glavina del Rio T."/>
            <person name="Hammon N."/>
            <person name="Israni S."/>
            <person name="Dalin E."/>
            <person name="Tice H."/>
            <person name="Pitluck S."/>
            <person name="Thompson L.S."/>
            <person name="Brettin T."/>
            <person name="Bruce D."/>
            <person name="Han C."/>
            <person name="Tapia R."/>
            <person name="Gilna P."/>
            <person name="Schmutz J."/>
            <person name="Larimer F."/>
            <person name="Land M."/>
            <person name="Hauser L."/>
            <person name="Kyrpides N."/>
            <person name="Mikhailova N."/>
            <person name="Janssen P.H."/>
            <person name="Kuske C.R."/>
            <person name="Richardson P."/>
        </authorList>
    </citation>
    <scope>NUCLEOTIDE SEQUENCE</scope>
    <source>
        <strain evidence="3">Ellin6076</strain>
    </source>
</reference>
<dbReference type="InterPro" id="IPR002035">
    <property type="entry name" value="VWF_A"/>
</dbReference>
<dbReference type="AlphaFoldDB" id="Q01XW6"/>
<dbReference type="eggNOG" id="COG2304">
    <property type="taxonomic scope" value="Bacteria"/>
</dbReference>
<dbReference type="HOGENOM" id="CLU_501425_0_0_0"/>